<feature type="signal peptide" evidence="2">
    <location>
        <begin position="1"/>
        <end position="22"/>
    </location>
</feature>
<organism evidence="3 4">
    <name type="scientific">Cronartium quercuum f. sp. fusiforme G11</name>
    <dbReference type="NCBI Taxonomy" id="708437"/>
    <lineage>
        <taxon>Eukaryota</taxon>
        <taxon>Fungi</taxon>
        <taxon>Dikarya</taxon>
        <taxon>Basidiomycota</taxon>
        <taxon>Pucciniomycotina</taxon>
        <taxon>Pucciniomycetes</taxon>
        <taxon>Pucciniales</taxon>
        <taxon>Coleosporiaceae</taxon>
        <taxon>Cronartium</taxon>
    </lineage>
</organism>
<dbReference type="EMBL" id="MU167273">
    <property type="protein sequence ID" value="KAG0145632.1"/>
    <property type="molecule type" value="Genomic_DNA"/>
</dbReference>
<evidence type="ECO:0000256" key="1">
    <source>
        <dbReference type="SAM" id="MobiDB-lite"/>
    </source>
</evidence>
<reference evidence="3" key="1">
    <citation type="submission" date="2013-11" db="EMBL/GenBank/DDBJ databases">
        <title>Genome sequence of the fusiform rust pathogen reveals effectors for host alternation and coevolution with pine.</title>
        <authorList>
            <consortium name="DOE Joint Genome Institute"/>
            <person name="Smith K."/>
            <person name="Pendleton A."/>
            <person name="Kubisiak T."/>
            <person name="Anderson C."/>
            <person name="Salamov A."/>
            <person name="Aerts A."/>
            <person name="Riley R."/>
            <person name="Clum A."/>
            <person name="Lindquist E."/>
            <person name="Ence D."/>
            <person name="Campbell M."/>
            <person name="Kronenberg Z."/>
            <person name="Feau N."/>
            <person name="Dhillon B."/>
            <person name="Hamelin R."/>
            <person name="Burleigh J."/>
            <person name="Smith J."/>
            <person name="Yandell M."/>
            <person name="Nelson C."/>
            <person name="Grigoriev I."/>
            <person name="Davis J."/>
        </authorList>
    </citation>
    <scope>NUCLEOTIDE SEQUENCE</scope>
    <source>
        <strain evidence="3">G11</strain>
    </source>
</reference>
<evidence type="ECO:0000313" key="3">
    <source>
        <dbReference type="EMBL" id="KAG0145632.1"/>
    </source>
</evidence>
<sequence>MNLLGIVSSWVVLPRLVYHCKALPMETSFFSGGHQVAQDLNAGRGAIQELGELGHESIIASKPNGLHNGQAATDILRQSRTGISVEHTSVPISRIENLNAASTPQLGKFWALPKKWIQRIWNAVVNLVKKRPSSLFIGRDELNEIDAIYTSIMNDRNPVKVLSEDYVESRIQQLEQVQEILNQGSSLHDPRYAKYLSESVRQEQLALLPTVKNELTRLRSLDDVRRERELVAVEREAKNLPYDGILEKVRQLFAEKTNSPPLNPLATHESEVDSRLNELFKSAIENHRERAISLLRGIGVKLRRAGAMQDDFSNHQIQFDTVNIKNMQFEGSEIQTGLGKNYPPVVANYQGEKVLEYQKYLETLSNKVDGLLSHEEDRGLTEYRRILTNLRQAVLQEQSRVDEAISKEWKSVELLTPEERATKEKDALDALAARLHALRGKGIPRRPPPDSASERLPSPHSSFHSSPRSDSGILD</sequence>
<evidence type="ECO:0000256" key="2">
    <source>
        <dbReference type="SAM" id="SignalP"/>
    </source>
</evidence>
<gene>
    <name evidence="3" type="ORF">CROQUDRAFT_716008</name>
</gene>
<keyword evidence="2" id="KW-0732">Signal</keyword>
<protein>
    <submittedName>
        <fullName evidence="3">Uncharacterized protein</fullName>
    </submittedName>
</protein>
<proteinExistence type="predicted"/>
<accession>A0A9P6NHD9</accession>
<dbReference type="AlphaFoldDB" id="A0A9P6NHD9"/>
<name>A0A9P6NHD9_9BASI</name>
<keyword evidence="4" id="KW-1185">Reference proteome</keyword>
<feature type="chain" id="PRO_5040247790" evidence="2">
    <location>
        <begin position="23"/>
        <end position="475"/>
    </location>
</feature>
<dbReference type="Proteomes" id="UP000886653">
    <property type="component" value="Unassembled WGS sequence"/>
</dbReference>
<feature type="region of interest" description="Disordered" evidence="1">
    <location>
        <begin position="438"/>
        <end position="475"/>
    </location>
</feature>
<evidence type="ECO:0000313" key="4">
    <source>
        <dbReference type="Proteomes" id="UP000886653"/>
    </source>
</evidence>
<feature type="compositionally biased region" description="Low complexity" evidence="1">
    <location>
        <begin position="458"/>
        <end position="475"/>
    </location>
</feature>
<comment type="caution">
    <text evidence="3">The sequence shown here is derived from an EMBL/GenBank/DDBJ whole genome shotgun (WGS) entry which is preliminary data.</text>
</comment>